<dbReference type="Proteomes" id="UP001597472">
    <property type="component" value="Unassembled WGS sequence"/>
</dbReference>
<name>A0ABW5KVG8_9FLAO</name>
<keyword evidence="2" id="KW-0676">Redox-active center</keyword>
<dbReference type="InterPro" id="IPR051099">
    <property type="entry name" value="AGR/TXD"/>
</dbReference>
<proteinExistence type="predicted"/>
<dbReference type="Pfam" id="PF13098">
    <property type="entry name" value="Thioredoxin_2"/>
    <property type="match status" value="1"/>
</dbReference>
<feature type="signal peptide" evidence="3">
    <location>
        <begin position="1"/>
        <end position="20"/>
    </location>
</feature>
<dbReference type="EMBL" id="JBHULS010000008">
    <property type="protein sequence ID" value="MFD2552679.1"/>
    <property type="molecule type" value="Genomic_DNA"/>
</dbReference>
<organism evidence="5 6">
    <name type="scientific">Bizionia sediminis</name>
    <dbReference type="NCBI Taxonomy" id="1737064"/>
    <lineage>
        <taxon>Bacteria</taxon>
        <taxon>Pseudomonadati</taxon>
        <taxon>Bacteroidota</taxon>
        <taxon>Flavobacteriia</taxon>
        <taxon>Flavobacteriales</taxon>
        <taxon>Flavobacteriaceae</taxon>
        <taxon>Bizionia</taxon>
    </lineage>
</organism>
<dbReference type="RefSeq" id="WP_376895113.1">
    <property type="nucleotide sequence ID" value="NZ_JBHULS010000008.1"/>
</dbReference>
<dbReference type="InterPro" id="IPR017937">
    <property type="entry name" value="Thioredoxin_CS"/>
</dbReference>
<evidence type="ECO:0000313" key="5">
    <source>
        <dbReference type="EMBL" id="MFD2552679.1"/>
    </source>
</evidence>
<evidence type="ECO:0000313" key="6">
    <source>
        <dbReference type="Proteomes" id="UP001597472"/>
    </source>
</evidence>
<evidence type="ECO:0000256" key="1">
    <source>
        <dbReference type="ARBA" id="ARBA00022729"/>
    </source>
</evidence>
<dbReference type="InterPro" id="IPR036249">
    <property type="entry name" value="Thioredoxin-like_sf"/>
</dbReference>
<dbReference type="InterPro" id="IPR012336">
    <property type="entry name" value="Thioredoxin-like_fold"/>
</dbReference>
<evidence type="ECO:0000256" key="2">
    <source>
        <dbReference type="ARBA" id="ARBA00023284"/>
    </source>
</evidence>
<dbReference type="Gene3D" id="3.40.30.10">
    <property type="entry name" value="Glutaredoxin"/>
    <property type="match status" value="1"/>
</dbReference>
<evidence type="ECO:0000256" key="3">
    <source>
        <dbReference type="SAM" id="SignalP"/>
    </source>
</evidence>
<evidence type="ECO:0000259" key="4">
    <source>
        <dbReference type="Pfam" id="PF13098"/>
    </source>
</evidence>
<sequence>MKKIIHTLVLFVAVSAIGFAQQINWVTLEEAVALQKKNPKKIMMDMYTNWCGPCKMLDKNTFQNKDVADYVNKYFYAVKFNAEGNETVNFKGKTYTNPGYDPAKANRRNSAHELARYFSVRAYPTIVYLDENADLLAPVAGYKTPQQIELYLKIFKNNEHTKFKTQQDFQAYAQSFKPEFKN</sequence>
<dbReference type="SUPFAM" id="SSF52833">
    <property type="entry name" value="Thioredoxin-like"/>
    <property type="match status" value="1"/>
</dbReference>
<accession>A0ABW5KVG8</accession>
<dbReference type="PANTHER" id="PTHR15337:SF11">
    <property type="entry name" value="THIOREDOXIN DOMAIN-CONTAINING PROTEIN"/>
    <property type="match status" value="1"/>
</dbReference>
<comment type="caution">
    <text evidence="5">The sequence shown here is derived from an EMBL/GenBank/DDBJ whole genome shotgun (WGS) entry which is preliminary data.</text>
</comment>
<dbReference type="PANTHER" id="PTHR15337">
    <property type="entry name" value="ANTERIOR GRADIENT PROTEIN-RELATED"/>
    <property type="match status" value="1"/>
</dbReference>
<protein>
    <submittedName>
        <fullName evidence="5">Thioredoxin family protein</fullName>
    </submittedName>
</protein>
<gene>
    <name evidence="5" type="ORF">ACFSQP_12735</name>
</gene>
<feature type="domain" description="Thioredoxin-like fold" evidence="4">
    <location>
        <begin position="36"/>
        <end position="151"/>
    </location>
</feature>
<keyword evidence="6" id="KW-1185">Reference proteome</keyword>
<feature type="chain" id="PRO_5047070012" evidence="3">
    <location>
        <begin position="21"/>
        <end position="182"/>
    </location>
</feature>
<reference evidence="6" key="1">
    <citation type="journal article" date="2019" name="Int. J. Syst. Evol. Microbiol.">
        <title>The Global Catalogue of Microorganisms (GCM) 10K type strain sequencing project: providing services to taxonomists for standard genome sequencing and annotation.</title>
        <authorList>
            <consortium name="The Broad Institute Genomics Platform"/>
            <consortium name="The Broad Institute Genome Sequencing Center for Infectious Disease"/>
            <person name="Wu L."/>
            <person name="Ma J."/>
        </authorList>
    </citation>
    <scope>NUCLEOTIDE SEQUENCE [LARGE SCALE GENOMIC DNA]</scope>
    <source>
        <strain evidence="6">KCTC 42587</strain>
    </source>
</reference>
<dbReference type="PROSITE" id="PS00194">
    <property type="entry name" value="THIOREDOXIN_1"/>
    <property type="match status" value="1"/>
</dbReference>
<keyword evidence="1 3" id="KW-0732">Signal</keyword>